<dbReference type="PROSITE" id="PS51194">
    <property type="entry name" value="HELICASE_CTER"/>
    <property type="match status" value="1"/>
</dbReference>
<keyword evidence="7" id="KW-1185">Reference proteome</keyword>
<evidence type="ECO:0000259" key="3">
    <source>
        <dbReference type="PROSITE" id="PS50966"/>
    </source>
</evidence>
<keyword evidence="6" id="KW-0347">Helicase</keyword>
<dbReference type="Gene3D" id="3.40.50.10810">
    <property type="entry name" value="Tandem AAA-ATPase domain"/>
    <property type="match status" value="1"/>
</dbReference>
<evidence type="ECO:0000259" key="4">
    <source>
        <dbReference type="PROSITE" id="PS51192"/>
    </source>
</evidence>
<proteinExistence type="predicted"/>
<dbReference type="InterPro" id="IPR038718">
    <property type="entry name" value="SNF2-like_sf"/>
</dbReference>
<dbReference type="SUPFAM" id="SSF52540">
    <property type="entry name" value="P-loop containing nucleoside triphosphate hydrolases"/>
    <property type="match status" value="2"/>
</dbReference>
<feature type="domain" description="Helicase ATP-binding" evidence="4">
    <location>
        <begin position="606"/>
        <end position="761"/>
    </location>
</feature>
<evidence type="ECO:0000259" key="5">
    <source>
        <dbReference type="PROSITE" id="PS51194"/>
    </source>
</evidence>
<keyword evidence="2" id="KW-0863">Zinc-finger</keyword>
<dbReference type="InterPro" id="IPR050496">
    <property type="entry name" value="SNF2_RAD54_helicase_repair"/>
</dbReference>
<keyword evidence="1" id="KW-0378">Hydrolase</keyword>
<accession>A0ABY0IHM3</accession>
<evidence type="ECO:0000313" key="7">
    <source>
        <dbReference type="Proteomes" id="UP000443582"/>
    </source>
</evidence>
<evidence type="ECO:0000256" key="2">
    <source>
        <dbReference type="PROSITE-ProRule" id="PRU00325"/>
    </source>
</evidence>
<dbReference type="SMART" id="SM00487">
    <property type="entry name" value="DEXDc"/>
    <property type="match status" value="1"/>
</dbReference>
<dbReference type="PANTHER" id="PTHR45629">
    <property type="entry name" value="SNF2/RAD54 FAMILY MEMBER"/>
    <property type="match status" value="1"/>
</dbReference>
<dbReference type="InterPro" id="IPR000330">
    <property type="entry name" value="SNF2_N"/>
</dbReference>
<dbReference type="InterPro" id="IPR001650">
    <property type="entry name" value="Helicase_C-like"/>
</dbReference>
<dbReference type="GO" id="GO:0004386">
    <property type="term" value="F:helicase activity"/>
    <property type="evidence" value="ECO:0007669"/>
    <property type="project" value="UniProtKB-KW"/>
</dbReference>
<dbReference type="CDD" id="cd18793">
    <property type="entry name" value="SF2_C_SNF"/>
    <property type="match status" value="1"/>
</dbReference>
<dbReference type="PROSITE" id="PS50966">
    <property type="entry name" value="ZF_SWIM"/>
    <property type="match status" value="1"/>
</dbReference>
<dbReference type="Pfam" id="PF00271">
    <property type="entry name" value="Helicase_C"/>
    <property type="match status" value="1"/>
</dbReference>
<dbReference type="RefSeq" id="WP_115362102.1">
    <property type="nucleotide sequence ID" value="NZ_QDKL01000002.1"/>
</dbReference>
<name>A0ABY0IHM3_9BACT</name>
<dbReference type="InterPro" id="IPR007527">
    <property type="entry name" value="Znf_SWIM"/>
</dbReference>
<dbReference type="SMART" id="SM00490">
    <property type="entry name" value="HELICc"/>
    <property type="match status" value="1"/>
</dbReference>
<reference evidence="7" key="1">
    <citation type="journal article" date="2019" name="Int. J. Syst. Evol. Microbiol.">
        <title>Halobacteriovorax valvorus sp. nov., a novel prokaryotic predator isolated from coastal seawater of China.</title>
        <authorList>
            <person name="Chen M.-X."/>
        </authorList>
    </citation>
    <scope>NUCLEOTIDE SEQUENCE [LARGE SCALE GENOMIC DNA]</scope>
    <source>
        <strain evidence="7">BL9</strain>
    </source>
</reference>
<feature type="domain" description="Helicase C-terminal" evidence="5">
    <location>
        <begin position="878"/>
        <end position="1034"/>
    </location>
</feature>
<dbReference type="EMBL" id="QDKL01000002">
    <property type="protein sequence ID" value="RZF22080.1"/>
    <property type="molecule type" value="Genomic_DNA"/>
</dbReference>
<dbReference type="PANTHER" id="PTHR45629:SF7">
    <property type="entry name" value="DNA EXCISION REPAIR PROTEIN ERCC-6-RELATED"/>
    <property type="match status" value="1"/>
</dbReference>
<keyword evidence="2" id="KW-0862">Zinc</keyword>
<sequence>MTQEPGLDLAKKYFTTLAISKARKLLGYGKVSLSFKKGSLDGYLITTGIIKEDRPYESKVVYKKRLEGTDEPPLSTTCDCLEWTAEKHCHHTAALFMYYMATSGDQSDNSTQLPPIGGYGVYPLEYGTIINGPHELENAPHGPTYSTLNYSLTNKKTIEFPIPETLNGKLVFNIAPNKEQRIDFQDDLKSSIRFAIKDDDKTHRNISVFENLYLFNWDTGELFSLPSEVREFVSSLRSNIHSYKIDDALNLAYSERLKKYISFEVEGNEFDINEIESPDLRVYINNSQRKGYNNFSVEFFNKEDKRTRPPQFFSSLTFEGGYLDLFRKKSEAYNFLREVQHYFETGVDGYKKSLSGKSKKSAWIRIISEVVSKEYTLSFDHENHKLYKYDNKLQRLIFKIMVTEFGDHFFRYSYHYRDSNEVIFQVSMSQITQGLSKLFSVTKPYGVEIFYDNNELKSWNSRIRFERKQIGRSGWFDLELEIDELDQDVIKNVDLENNIAITKSGVVLLNNEQKDLLKFVQKYTKFEAKEEVQEGKFKKFILPFSRARIFELFELKKIGLEGALTDEEVALCERLQNLEGIPDYPLSKHFDDILRPYQKTGYNWLNFLYENKLGACLADDMGLGKTIQTIAFIDSIYDEIDKVLIVCPVSLLLNWENEFKKFSNIDVHIYHGADRELPEDGKAKVILTSYGILKRELEAEFEETNYDILVLDEVQHLKNMRSLGAHSARKIKANFRVCLTGTPVENDLAEFYNIIDLSIPGIWGDLRFIRSSSTPKSRVYARKTAAPFILRRTKSQVLTDLPPKLENNVLLSFNDEEEEFYKNKLQSIKNNINNAPKNKKYGEILKGLLELRQSCLWQNHSNKMTKNIRSLASTKVDYLIESLEQIVEEGHQVIIFSQFTTYLDIIGSAFDEQTWKYSRIDGSLNVKKRQAAVDEFQSGKTKLFLISLKAGGVGLNLTAASYVFIMDPWWNPAVESQAIDRAYRIGQKNTLNVFRPIIKGSVEEKVLKLQEIKRELFKELLPEDEDELFSGKLTMKDFEELFN</sequence>
<dbReference type="PROSITE" id="PS51192">
    <property type="entry name" value="HELICASE_ATP_BIND_1"/>
    <property type="match status" value="1"/>
</dbReference>
<dbReference type="Pfam" id="PF00176">
    <property type="entry name" value="SNF2-rel_dom"/>
    <property type="match status" value="1"/>
</dbReference>
<organism evidence="6 7">
    <name type="scientific">Halobacteriovorax vibrionivorans</name>
    <dbReference type="NCBI Taxonomy" id="2152716"/>
    <lineage>
        <taxon>Bacteria</taxon>
        <taxon>Pseudomonadati</taxon>
        <taxon>Bdellovibrionota</taxon>
        <taxon>Bacteriovoracia</taxon>
        <taxon>Bacteriovoracales</taxon>
        <taxon>Halobacteriovoraceae</taxon>
        <taxon>Halobacteriovorax</taxon>
    </lineage>
</organism>
<dbReference type="Proteomes" id="UP000443582">
    <property type="component" value="Unassembled WGS sequence"/>
</dbReference>
<keyword evidence="6" id="KW-0547">Nucleotide-binding</keyword>
<keyword evidence="2" id="KW-0479">Metal-binding</keyword>
<evidence type="ECO:0000313" key="6">
    <source>
        <dbReference type="EMBL" id="RZF22080.1"/>
    </source>
</evidence>
<feature type="domain" description="SWIM-type" evidence="3">
    <location>
        <begin position="62"/>
        <end position="100"/>
    </location>
</feature>
<dbReference type="InterPro" id="IPR027417">
    <property type="entry name" value="P-loop_NTPase"/>
</dbReference>
<dbReference type="Gene3D" id="3.40.50.300">
    <property type="entry name" value="P-loop containing nucleotide triphosphate hydrolases"/>
    <property type="match status" value="1"/>
</dbReference>
<dbReference type="InterPro" id="IPR014001">
    <property type="entry name" value="Helicase_ATP-bd"/>
</dbReference>
<gene>
    <name evidence="6" type="ORF">DAY19_10385</name>
</gene>
<evidence type="ECO:0000256" key="1">
    <source>
        <dbReference type="ARBA" id="ARBA00022801"/>
    </source>
</evidence>
<keyword evidence="6" id="KW-0067">ATP-binding</keyword>
<dbReference type="InterPro" id="IPR049730">
    <property type="entry name" value="SNF2/RAD54-like_C"/>
</dbReference>
<protein>
    <submittedName>
        <fullName evidence="6">DEAD/DEAH box helicase</fullName>
    </submittedName>
</protein>
<comment type="caution">
    <text evidence="6">The sequence shown here is derived from an EMBL/GenBank/DDBJ whole genome shotgun (WGS) entry which is preliminary data.</text>
</comment>